<organism evidence="2 3">
    <name type="scientific">Nocardia thailandica</name>
    <dbReference type="NCBI Taxonomy" id="257275"/>
    <lineage>
        <taxon>Bacteria</taxon>
        <taxon>Bacillati</taxon>
        <taxon>Actinomycetota</taxon>
        <taxon>Actinomycetes</taxon>
        <taxon>Mycobacteriales</taxon>
        <taxon>Nocardiaceae</taxon>
        <taxon>Nocardia</taxon>
    </lineage>
</organism>
<dbReference type="Gene3D" id="3.10.180.10">
    <property type="entry name" value="2,3-Dihydroxybiphenyl 1,2-Dioxygenase, domain 1"/>
    <property type="match status" value="2"/>
</dbReference>
<dbReference type="RefSeq" id="WP_387701084.1">
    <property type="nucleotide sequence ID" value="NZ_JBIAMX010000009.1"/>
</dbReference>
<name>A0ABW6PQ55_9NOCA</name>
<evidence type="ECO:0000313" key="3">
    <source>
        <dbReference type="Proteomes" id="UP001601444"/>
    </source>
</evidence>
<dbReference type="InterPro" id="IPR029068">
    <property type="entry name" value="Glyas_Bleomycin-R_OHBP_Dase"/>
</dbReference>
<dbReference type="EMBL" id="JBIAMX010000009">
    <property type="protein sequence ID" value="MFF0544554.1"/>
    <property type="molecule type" value="Genomic_DNA"/>
</dbReference>
<proteinExistence type="predicted"/>
<dbReference type="Pfam" id="PF18029">
    <property type="entry name" value="Glyoxalase_6"/>
    <property type="match status" value="2"/>
</dbReference>
<evidence type="ECO:0000259" key="1">
    <source>
        <dbReference type="Pfam" id="PF18029"/>
    </source>
</evidence>
<comment type="caution">
    <text evidence="2">The sequence shown here is derived from an EMBL/GenBank/DDBJ whole genome shotgun (WGS) entry which is preliminary data.</text>
</comment>
<evidence type="ECO:0000313" key="2">
    <source>
        <dbReference type="EMBL" id="MFF0544554.1"/>
    </source>
</evidence>
<protein>
    <submittedName>
        <fullName evidence="2">VOC family protein</fullName>
    </submittedName>
</protein>
<feature type="domain" description="Glyoxalase-like" evidence="1">
    <location>
        <begin position="142"/>
        <end position="245"/>
    </location>
</feature>
<sequence>MIRWMWVFLDRPAAAFDDCVRFWSTVTGSAVSAPRGEHGEFVTLLPPAGTPWLKLQAVGDAGGVHLDLDVDDIPVAIDAVVTLGGRLIGDRDGYAVMESPAGQTFCLTPFQHAAAPDATGTAVPPVSPPFVAPDGTASRVDQVCLDLAAGAIDGDRAFWSALTGRPATPSPLPEFTRLRSGFPFPLDLLIQRLDAPRPAGAHPDLSSTDPAATAAWHESLGATRVSDGDRWIVLRDPGDALYCVTSRDPYRAD</sequence>
<accession>A0ABW6PQ55</accession>
<dbReference type="InterPro" id="IPR041581">
    <property type="entry name" value="Glyoxalase_6"/>
</dbReference>
<keyword evidence="3" id="KW-1185">Reference proteome</keyword>
<feature type="domain" description="Glyoxalase-like" evidence="1">
    <location>
        <begin position="6"/>
        <end position="108"/>
    </location>
</feature>
<gene>
    <name evidence="2" type="ORF">ACFYTF_17120</name>
</gene>
<reference evidence="2 3" key="1">
    <citation type="submission" date="2024-10" db="EMBL/GenBank/DDBJ databases">
        <title>The Natural Products Discovery Center: Release of the First 8490 Sequenced Strains for Exploring Actinobacteria Biosynthetic Diversity.</title>
        <authorList>
            <person name="Kalkreuter E."/>
            <person name="Kautsar S.A."/>
            <person name="Yang D."/>
            <person name="Bader C.D."/>
            <person name="Teijaro C.N."/>
            <person name="Fluegel L."/>
            <person name="Davis C.M."/>
            <person name="Simpson J.R."/>
            <person name="Lauterbach L."/>
            <person name="Steele A.D."/>
            <person name="Gui C."/>
            <person name="Meng S."/>
            <person name="Li G."/>
            <person name="Viehrig K."/>
            <person name="Ye F."/>
            <person name="Su P."/>
            <person name="Kiefer A.F."/>
            <person name="Nichols A."/>
            <person name="Cepeda A.J."/>
            <person name="Yan W."/>
            <person name="Fan B."/>
            <person name="Jiang Y."/>
            <person name="Adhikari A."/>
            <person name="Zheng C.-J."/>
            <person name="Schuster L."/>
            <person name="Cowan T.M."/>
            <person name="Smanski M.J."/>
            <person name="Chevrette M.G."/>
            <person name="De Carvalho L.P.S."/>
            <person name="Shen B."/>
        </authorList>
    </citation>
    <scope>NUCLEOTIDE SEQUENCE [LARGE SCALE GENOMIC DNA]</scope>
    <source>
        <strain evidence="2 3">NPDC004045</strain>
    </source>
</reference>
<dbReference type="Proteomes" id="UP001601444">
    <property type="component" value="Unassembled WGS sequence"/>
</dbReference>